<dbReference type="Proteomes" id="UP000286912">
    <property type="component" value="Unassembled WGS sequence"/>
</dbReference>
<evidence type="ECO:0000313" key="2">
    <source>
        <dbReference type="Proteomes" id="UP000286912"/>
    </source>
</evidence>
<dbReference type="AlphaFoldDB" id="A0A433LG87"/>
<dbReference type="OrthoDB" id="6444777at2"/>
<comment type="caution">
    <text evidence="1">The sequence shown here is derived from an EMBL/GenBank/DDBJ whole genome shotgun (WGS) entry which is preliminary data.</text>
</comment>
<name>A0A433LG87_9GAMM</name>
<organism evidence="1 2">
    <name type="scientific">Vreelandella populi</name>
    <dbReference type="NCBI Taxonomy" id="2498858"/>
    <lineage>
        <taxon>Bacteria</taxon>
        <taxon>Pseudomonadati</taxon>
        <taxon>Pseudomonadota</taxon>
        <taxon>Gammaproteobacteria</taxon>
        <taxon>Oceanospirillales</taxon>
        <taxon>Halomonadaceae</taxon>
        <taxon>Vreelandella</taxon>
    </lineage>
</organism>
<protein>
    <recommendedName>
        <fullName evidence="3">HK97 gp10 family phage protein</fullName>
    </recommendedName>
</protein>
<evidence type="ECO:0008006" key="3">
    <source>
        <dbReference type="Google" id="ProtNLM"/>
    </source>
</evidence>
<reference evidence="1 2" key="1">
    <citation type="submission" date="2018-12" db="EMBL/GenBank/DDBJ databases">
        <title>three novel Halomonas strain isolated from plants.</title>
        <authorList>
            <person name="Sun C."/>
        </authorList>
    </citation>
    <scope>NUCLEOTIDE SEQUENCE [LARGE SCALE GENOMIC DNA]</scope>
    <source>
        <strain evidence="1 2">RC</strain>
    </source>
</reference>
<evidence type="ECO:0000313" key="1">
    <source>
        <dbReference type="EMBL" id="RUR48795.1"/>
    </source>
</evidence>
<dbReference type="RefSeq" id="WP_126981459.1">
    <property type="nucleotide sequence ID" value="NZ_RZHD01000003.1"/>
</dbReference>
<proteinExistence type="predicted"/>
<dbReference type="EMBL" id="RZHD01000003">
    <property type="protein sequence ID" value="RUR48795.1"/>
    <property type="molecule type" value="Genomic_DNA"/>
</dbReference>
<sequence>MPVSGGNKVRRNMRQTIRQISNDLTPTVVKEILIIGEGYAAALTPIDTSNLINSGFRTVTNTATGAVGVVGYTSDYALFVHDASGKLAGQPRASVGSFGTGDGRTAFASDKGNFWDPNAEPGFLKKGFERDGRPEIEAHIKRRYKR</sequence>
<gene>
    <name evidence="1" type="ORF">ELY37_02795</name>
</gene>
<keyword evidence="2" id="KW-1185">Reference proteome</keyword>
<accession>A0A433LG87</accession>